<proteinExistence type="predicted"/>
<dbReference type="EMBL" id="MU267595">
    <property type="protein sequence ID" value="KAH7915956.1"/>
    <property type="molecule type" value="Genomic_DNA"/>
</dbReference>
<name>A0ACB8ARE0_9AGAM</name>
<evidence type="ECO:0000313" key="2">
    <source>
        <dbReference type="Proteomes" id="UP000790377"/>
    </source>
</evidence>
<reference evidence="1" key="1">
    <citation type="journal article" date="2021" name="New Phytol.">
        <title>Evolutionary innovations through gain and loss of genes in the ectomycorrhizal Boletales.</title>
        <authorList>
            <person name="Wu G."/>
            <person name="Miyauchi S."/>
            <person name="Morin E."/>
            <person name="Kuo A."/>
            <person name="Drula E."/>
            <person name="Varga T."/>
            <person name="Kohler A."/>
            <person name="Feng B."/>
            <person name="Cao Y."/>
            <person name="Lipzen A."/>
            <person name="Daum C."/>
            <person name="Hundley H."/>
            <person name="Pangilinan J."/>
            <person name="Johnson J."/>
            <person name="Barry K."/>
            <person name="LaButti K."/>
            <person name="Ng V."/>
            <person name="Ahrendt S."/>
            <person name="Min B."/>
            <person name="Choi I.G."/>
            <person name="Park H."/>
            <person name="Plett J.M."/>
            <person name="Magnuson J."/>
            <person name="Spatafora J.W."/>
            <person name="Nagy L.G."/>
            <person name="Henrissat B."/>
            <person name="Grigoriev I.V."/>
            <person name="Yang Z.L."/>
            <person name="Xu J."/>
            <person name="Martin F.M."/>
        </authorList>
    </citation>
    <scope>NUCLEOTIDE SEQUENCE</scope>
    <source>
        <strain evidence="1">ATCC 28755</strain>
    </source>
</reference>
<gene>
    <name evidence="1" type="ORF">BJ138DRAFT_1076449</name>
</gene>
<protein>
    <submittedName>
        <fullName evidence="1">Uncharacterized protein</fullName>
    </submittedName>
</protein>
<accession>A0ACB8ARE0</accession>
<comment type="caution">
    <text evidence="1">The sequence shown here is derived from an EMBL/GenBank/DDBJ whole genome shotgun (WGS) entry which is preliminary data.</text>
</comment>
<sequence length="324" mass="36263">MAPSAAEATQGPMLIGIFLNLMLYGIRVTQAFMYYTTYKRDRMVIRLCVTVLLIADTAKVIFDIWYIYDALVINFGNSTALEYDNWIFDTDPALTGVIASMVQLFFAWRVKLVTQNNWAVAVIAGIAIIEGLAGIGTAIACTIVTEYANFQKFEVIVILWLGCAALCDVIITCVLVWHLVRGPFLTLGEVLMYPYQRTHKTGFSRTDDLVDKIIRMTVQTGMLTAVWATADLILFLGVKTGAHLAFNYPLCNLYSNCLMSTLNSRGKWSFSADPDSMDQQVSRHRATSARNEVFQLKTRPEVFINVESHETVDMGHKATDAFTD</sequence>
<evidence type="ECO:0000313" key="1">
    <source>
        <dbReference type="EMBL" id="KAH7915956.1"/>
    </source>
</evidence>
<keyword evidence="2" id="KW-1185">Reference proteome</keyword>
<feature type="non-terminal residue" evidence="1">
    <location>
        <position position="324"/>
    </location>
</feature>
<dbReference type="Proteomes" id="UP000790377">
    <property type="component" value="Unassembled WGS sequence"/>
</dbReference>
<organism evidence="1 2">
    <name type="scientific">Hygrophoropsis aurantiaca</name>
    <dbReference type="NCBI Taxonomy" id="72124"/>
    <lineage>
        <taxon>Eukaryota</taxon>
        <taxon>Fungi</taxon>
        <taxon>Dikarya</taxon>
        <taxon>Basidiomycota</taxon>
        <taxon>Agaricomycotina</taxon>
        <taxon>Agaricomycetes</taxon>
        <taxon>Agaricomycetidae</taxon>
        <taxon>Boletales</taxon>
        <taxon>Coniophorineae</taxon>
        <taxon>Hygrophoropsidaceae</taxon>
        <taxon>Hygrophoropsis</taxon>
    </lineage>
</organism>